<keyword evidence="5" id="KW-0547">Nucleotide-binding</keyword>
<dbReference type="InterPro" id="IPR003439">
    <property type="entry name" value="ABC_transporter-like_ATP-bd"/>
</dbReference>
<protein>
    <submittedName>
        <fullName evidence="9">ABC transporter ATP-binding protein</fullName>
    </submittedName>
</protein>
<accession>A0ABP6ZWT5</accession>
<comment type="similarity">
    <text evidence="2">Belongs to the ABC transporter superfamily.</text>
</comment>
<gene>
    <name evidence="9" type="ORF">GCM10022223_42860</name>
</gene>
<dbReference type="InterPro" id="IPR027417">
    <property type="entry name" value="P-loop_NTPase"/>
</dbReference>
<dbReference type="NCBIfam" id="NF007739">
    <property type="entry name" value="PRK10419.1"/>
    <property type="match status" value="2"/>
</dbReference>
<comment type="subcellular location">
    <subcellularLocation>
        <location evidence="1">Cell membrane</location>
        <topology evidence="1">Peripheral membrane protein</topology>
    </subcellularLocation>
</comment>
<dbReference type="NCBIfam" id="NF008453">
    <property type="entry name" value="PRK11308.1"/>
    <property type="match status" value="2"/>
</dbReference>
<keyword evidence="4" id="KW-1003">Cell membrane</keyword>
<sequence>MTSSPQAPVLAVDHLTVSFEADGGLVPAVRGTAFELHRGRVLALVGESGSGKSVTATAVLGLLPDNARVGGSIRLNGEELLGTTPARLRQVRGGEIGTIFQEPMTALNPVFTVGAQIAEAIRAHREVSRRDAGDQVVRLLTTVGLSDPARIAGAYPHELSGGQLQRAMIAMAISCDPVVLIADEPTTALDVTVQAGILELLRDLGRRLDTAILLITHDMGVVADLADDVVVMKDGEVVETAPVLDIFEAPQHEYTQNLLQAVPRLPELSLDSPDSPGTDFDGTALVRIEDVVVTYQGRHRAGAVRAVDGIDLHIEAGEVLGLVGESGSGKSTIGRALAGLVPVTSGRLEVAGIDVAAASRKAFRGARTLRGIRTRMGIVFQDPASSLNPRHTIGASIAEPLTLHSDLRGPALQQRVAELVDAVRLPADFAGRYPHEMSGGQRQRVAIARALALNPALLIADEPTSALDVSVQAAILRLLKDLQTRFGFGCLFISHDLAVVEQLADRVAVMHHGRIVEQGPTARVLRAPQQLYTQRLLAAAPVADPALQRRRRQAWYELTTQP</sequence>
<feature type="domain" description="ABC transporter" evidence="8">
    <location>
        <begin position="10"/>
        <end position="259"/>
    </location>
</feature>
<evidence type="ECO:0000256" key="5">
    <source>
        <dbReference type="ARBA" id="ARBA00022741"/>
    </source>
</evidence>
<keyword evidence="3" id="KW-0813">Transport</keyword>
<dbReference type="Pfam" id="PF00005">
    <property type="entry name" value="ABC_tran"/>
    <property type="match status" value="2"/>
</dbReference>
<evidence type="ECO:0000313" key="9">
    <source>
        <dbReference type="EMBL" id="GAA3621403.1"/>
    </source>
</evidence>
<dbReference type="SUPFAM" id="SSF52540">
    <property type="entry name" value="P-loop containing nucleoside triphosphate hydrolases"/>
    <property type="match status" value="2"/>
</dbReference>
<dbReference type="PANTHER" id="PTHR43297:SF2">
    <property type="entry name" value="DIPEPTIDE TRANSPORT ATP-BINDING PROTEIN DPPD"/>
    <property type="match status" value="1"/>
</dbReference>
<keyword evidence="7" id="KW-0472">Membrane</keyword>
<dbReference type="GO" id="GO:0005524">
    <property type="term" value="F:ATP binding"/>
    <property type="evidence" value="ECO:0007669"/>
    <property type="project" value="UniProtKB-KW"/>
</dbReference>
<comment type="caution">
    <text evidence="9">The sequence shown here is derived from an EMBL/GenBank/DDBJ whole genome shotgun (WGS) entry which is preliminary data.</text>
</comment>
<evidence type="ECO:0000256" key="7">
    <source>
        <dbReference type="ARBA" id="ARBA00023136"/>
    </source>
</evidence>
<dbReference type="EMBL" id="BAAAZO010000008">
    <property type="protein sequence ID" value="GAA3621403.1"/>
    <property type="molecule type" value="Genomic_DNA"/>
</dbReference>
<dbReference type="SMART" id="SM00382">
    <property type="entry name" value="AAA"/>
    <property type="match status" value="2"/>
</dbReference>
<dbReference type="Proteomes" id="UP001501074">
    <property type="component" value="Unassembled WGS sequence"/>
</dbReference>
<dbReference type="InterPro" id="IPR050388">
    <property type="entry name" value="ABC_Ni/Peptide_Import"/>
</dbReference>
<dbReference type="InterPro" id="IPR013563">
    <property type="entry name" value="Oligopep_ABC_C"/>
</dbReference>
<evidence type="ECO:0000256" key="6">
    <source>
        <dbReference type="ARBA" id="ARBA00022840"/>
    </source>
</evidence>
<evidence type="ECO:0000313" key="10">
    <source>
        <dbReference type="Proteomes" id="UP001501074"/>
    </source>
</evidence>
<organism evidence="9 10">
    <name type="scientific">Kineosporia mesophila</name>
    <dbReference type="NCBI Taxonomy" id="566012"/>
    <lineage>
        <taxon>Bacteria</taxon>
        <taxon>Bacillati</taxon>
        <taxon>Actinomycetota</taxon>
        <taxon>Actinomycetes</taxon>
        <taxon>Kineosporiales</taxon>
        <taxon>Kineosporiaceae</taxon>
        <taxon>Kineosporia</taxon>
    </lineage>
</organism>
<dbReference type="Pfam" id="PF08352">
    <property type="entry name" value="oligo_HPY"/>
    <property type="match status" value="2"/>
</dbReference>
<evidence type="ECO:0000256" key="4">
    <source>
        <dbReference type="ARBA" id="ARBA00022475"/>
    </source>
</evidence>
<evidence type="ECO:0000256" key="3">
    <source>
        <dbReference type="ARBA" id="ARBA00022448"/>
    </source>
</evidence>
<name>A0ABP6ZWT5_9ACTN</name>
<reference evidence="10" key="1">
    <citation type="journal article" date="2019" name="Int. J. Syst. Evol. Microbiol.">
        <title>The Global Catalogue of Microorganisms (GCM) 10K type strain sequencing project: providing services to taxonomists for standard genome sequencing and annotation.</title>
        <authorList>
            <consortium name="The Broad Institute Genomics Platform"/>
            <consortium name="The Broad Institute Genome Sequencing Center for Infectious Disease"/>
            <person name="Wu L."/>
            <person name="Ma J."/>
        </authorList>
    </citation>
    <scope>NUCLEOTIDE SEQUENCE [LARGE SCALE GENOMIC DNA]</scope>
    <source>
        <strain evidence="10">JCM 16902</strain>
    </source>
</reference>
<dbReference type="InterPro" id="IPR017871">
    <property type="entry name" value="ABC_transporter-like_CS"/>
</dbReference>
<keyword evidence="10" id="KW-1185">Reference proteome</keyword>
<evidence type="ECO:0000256" key="2">
    <source>
        <dbReference type="ARBA" id="ARBA00005417"/>
    </source>
</evidence>
<dbReference type="PROSITE" id="PS00211">
    <property type="entry name" value="ABC_TRANSPORTER_1"/>
    <property type="match status" value="2"/>
</dbReference>
<dbReference type="CDD" id="cd03257">
    <property type="entry name" value="ABC_NikE_OppD_transporters"/>
    <property type="match status" value="2"/>
</dbReference>
<keyword evidence="6 9" id="KW-0067">ATP-binding</keyword>
<feature type="domain" description="ABC transporter" evidence="8">
    <location>
        <begin position="286"/>
        <end position="537"/>
    </location>
</feature>
<proteinExistence type="inferred from homology"/>
<dbReference type="Gene3D" id="3.40.50.300">
    <property type="entry name" value="P-loop containing nucleotide triphosphate hydrolases"/>
    <property type="match status" value="2"/>
</dbReference>
<dbReference type="InterPro" id="IPR003593">
    <property type="entry name" value="AAA+_ATPase"/>
</dbReference>
<dbReference type="PROSITE" id="PS50893">
    <property type="entry name" value="ABC_TRANSPORTER_2"/>
    <property type="match status" value="2"/>
</dbReference>
<dbReference type="PANTHER" id="PTHR43297">
    <property type="entry name" value="OLIGOPEPTIDE TRANSPORT ATP-BINDING PROTEIN APPD"/>
    <property type="match status" value="1"/>
</dbReference>
<dbReference type="RefSeq" id="WP_231487082.1">
    <property type="nucleotide sequence ID" value="NZ_BAAAZO010000008.1"/>
</dbReference>
<evidence type="ECO:0000256" key="1">
    <source>
        <dbReference type="ARBA" id="ARBA00004202"/>
    </source>
</evidence>
<evidence type="ECO:0000259" key="8">
    <source>
        <dbReference type="PROSITE" id="PS50893"/>
    </source>
</evidence>